<accession>A0AA38VZQ7</accession>
<evidence type="ECO:0000256" key="1">
    <source>
        <dbReference type="SAM" id="MobiDB-lite"/>
    </source>
</evidence>
<name>A0AA38VZQ7_9PEZI</name>
<dbReference type="EMBL" id="JANBVN010000026">
    <property type="protein sequence ID" value="KAJ9161149.1"/>
    <property type="molecule type" value="Genomic_DNA"/>
</dbReference>
<reference evidence="2" key="1">
    <citation type="submission" date="2022-07" db="EMBL/GenBank/DDBJ databases">
        <title>Fungi with potential for degradation of polypropylene.</title>
        <authorList>
            <person name="Gostincar C."/>
        </authorList>
    </citation>
    <scope>NUCLEOTIDE SEQUENCE</scope>
    <source>
        <strain evidence="2">EXF-13287</strain>
    </source>
</reference>
<dbReference type="Proteomes" id="UP001174691">
    <property type="component" value="Unassembled WGS sequence"/>
</dbReference>
<evidence type="ECO:0000313" key="3">
    <source>
        <dbReference type="Proteomes" id="UP001174691"/>
    </source>
</evidence>
<dbReference type="AlphaFoldDB" id="A0AA38VZQ7"/>
<protein>
    <submittedName>
        <fullName evidence="2">Uncharacterized protein</fullName>
    </submittedName>
</protein>
<proteinExistence type="predicted"/>
<comment type="caution">
    <text evidence="2">The sequence shown here is derived from an EMBL/GenBank/DDBJ whole genome shotgun (WGS) entry which is preliminary data.</text>
</comment>
<keyword evidence="3" id="KW-1185">Reference proteome</keyword>
<feature type="region of interest" description="Disordered" evidence="1">
    <location>
        <begin position="62"/>
        <end position="100"/>
    </location>
</feature>
<sequence>MFQDDSEIILTAAPWVDLLDQKLKATPSLQKVMIEIHPRAHAHVAEQFKVLRTAKPKPARAALHAATQRASGIEEGNVGEDVSYDGAGSSTEENDRDYEDGLSDELVRKVPERGWTVKARWSWICPEHRLKFYRAQDCEDHVLRRNLRQRGE</sequence>
<organism evidence="2 3">
    <name type="scientific">Coniochaeta hoffmannii</name>
    <dbReference type="NCBI Taxonomy" id="91930"/>
    <lineage>
        <taxon>Eukaryota</taxon>
        <taxon>Fungi</taxon>
        <taxon>Dikarya</taxon>
        <taxon>Ascomycota</taxon>
        <taxon>Pezizomycotina</taxon>
        <taxon>Sordariomycetes</taxon>
        <taxon>Sordariomycetidae</taxon>
        <taxon>Coniochaetales</taxon>
        <taxon>Coniochaetaceae</taxon>
        <taxon>Coniochaeta</taxon>
    </lineage>
</organism>
<evidence type="ECO:0000313" key="2">
    <source>
        <dbReference type="EMBL" id="KAJ9161149.1"/>
    </source>
</evidence>
<gene>
    <name evidence="2" type="ORF">NKR19_g2580</name>
</gene>